<dbReference type="Proteomes" id="UP000031599">
    <property type="component" value="Unassembled WGS sequence"/>
</dbReference>
<dbReference type="GO" id="GO:0006749">
    <property type="term" value="P:glutathione metabolic process"/>
    <property type="evidence" value="ECO:0007669"/>
    <property type="project" value="TreeGrafter"/>
</dbReference>
<dbReference type="Gene3D" id="3.40.30.10">
    <property type="entry name" value="Glutaredoxin"/>
    <property type="match status" value="1"/>
</dbReference>
<dbReference type="Pfam" id="PF14497">
    <property type="entry name" value="GST_C_3"/>
    <property type="match status" value="1"/>
</dbReference>
<dbReference type="PANTHER" id="PTHR11571">
    <property type="entry name" value="GLUTATHIONE S-TRANSFERASE"/>
    <property type="match status" value="1"/>
</dbReference>
<dbReference type="AlphaFoldDB" id="A0A0C1ZC19"/>
<dbReference type="InterPro" id="IPR040079">
    <property type="entry name" value="Glutathione_S-Trfase"/>
</dbReference>
<keyword evidence="3" id="KW-0808">Transferase</keyword>
<dbReference type="InterPro" id="IPR004046">
    <property type="entry name" value="GST_C"/>
</dbReference>
<evidence type="ECO:0000259" key="2">
    <source>
        <dbReference type="PROSITE" id="PS50405"/>
    </source>
</evidence>
<feature type="domain" description="GST C-terminal" evidence="2">
    <location>
        <begin position="85"/>
        <end position="204"/>
    </location>
</feature>
<proteinExistence type="predicted"/>
<dbReference type="InterPro" id="IPR010987">
    <property type="entry name" value="Glutathione-S-Trfase_C-like"/>
</dbReference>
<reference evidence="3 4" key="1">
    <citation type="submission" date="2014-12" db="EMBL/GenBank/DDBJ databases">
        <title>Genome assembly of Enhygromyxa salina DSM 15201.</title>
        <authorList>
            <person name="Sharma G."/>
            <person name="Subramanian S."/>
        </authorList>
    </citation>
    <scope>NUCLEOTIDE SEQUENCE [LARGE SCALE GENOMIC DNA]</scope>
    <source>
        <strain evidence="3 4">DSM 15201</strain>
    </source>
</reference>
<dbReference type="InterPro" id="IPR036249">
    <property type="entry name" value="Thioredoxin-like_sf"/>
</dbReference>
<gene>
    <name evidence="3" type="ORF">DB30_05788</name>
</gene>
<dbReference type="InterPro" id="IPR004045">
    <property type="entry name" value="Glutathione_S-Trfase_N"/>
</dbReference>
<dbReference type="SUPFAM" id="SSF47616">
    <property type="entry name" value="GST C-terminal domain-like"/>
    <property type="match status" value="1"/>
</dbReference>
<protein>
    <submittedName>
        <fullName evidence="3">Glutathione S-transferase</fullName>
    </submittedName>
</protein>
<evidence type="ECO:0000313" key="3">
    <source>
        <dbReference type="EMBL" id="KIG15244.1"/>
    </source>
</evidence>
<comment type="caution">
    <text evidence="3">The sequence shown here is derived from an EMBL/GenBank/DDBJ whole genome shotgun (WGS) entry which is preliminary data.</text>
</comment>
<dbReference type="CDD" id="cd03039">
    <property type="entry name" value="GST_N_Sigma_like"/>
    <property type="match status" value="1"/>
</dbReference>
<organism evidence="3 4">
    <name type="scientific">Enhygromyxa salina</name>
    <dbReference type="NCBI Taxonomy" id="215803"/>
    <lineage>
        <taxon>Bacteria</taxon>
        <taxon>Pseudomonadati</taxon>
        <taxon>Myxococcota</taxon>
        <taxon>Polyangia</taxon>
        <taxon>Nannocystales</taxon>
        <taxon>Nannocystaceae</taxon>
        <taxon>Enhygromyxa</taxon>
    </lineage>
</organism>
<dbReference type="EMBL" id="JMCC02000058">
    <property type="protein sequence ID" value="KIG15244.1"/>
    <property type="molecule type" value="Genomic_DNA"/>
</dbReference>
<dbReference type="InterPro" id="IPR050213">
    <property type="entry name" value="GST_superfamily"/>
</dbReference>
<dbReference type="Pfam" id="PF02798">
    <property type="entry name" value="GST_N"/>
    <property type="match status" value="1"/>
</dbReference>
<dbReference type="GO" id="GO:0004364">
    <property type="term" value="F:glutathione transferase activity"/>
    <property type="evidence" value="ECO:0007669"/>
    <property type="project" value="TreeGrafter"/>
</dbReference>
<sequence length="204" mass="22331">MANMSKPKLTYFDFAGSRGEEARLALHLAGVDFEDNRLAGSWPELKPTTPFGSLPVLEIEGHPPLAQINAILVLIGRQHGLHPRDNWQAAHHEALMCAVEELRGTVSAVLKITNPEAKLAARTELAQGYLKQWGGYVERQLGDGPFVGGAEIGVADLKLYMAVKWFTSGAVDHVPNTVFADYPKLNALARAVAEHPKVVQWYAK</sequence>
<evidence type="ECO:0000259" key="1">
    <source>
        <dbReference type="PROSITE" id="PS50404"/>
    </source>
</evidence>
<accession>A0A0C1ZC19</accession>
<feature type="domain" description="GST N-terminal" evidence="1">
    <location>
        <begin position="5"/>
        <end position="83"/>
    </location>
</feature>
<dbReference type="InterPro" id="IPR036282">
    <property type="entry name" value="Glutathione-S-Trfase_C_sf"/>
</dbReference>
<dbReference type="Gene3D" id="1.20.1050.10">
    <property type="match status" value="1"/>
</dbReference>
<dbReference type="SUPFAM" id="SSF52833">
    <property type="entry name" value="Thioredoxin-like"/>
    <property type="match status" value="1"/>
</dbReference>
<evidence type="ECO:0000313" key="4">
    <source>
        <dbReference type="Proteomes" id="UP000031599"/>
    </source>
</evidence>
<name>A0A0C1ZC19_9BACT</name>
<dbReference type="PROSITE" id="PS50404">
    <property type="entry name" value="GST_NTER"/>
    <property type="match status" value="1"/>
</dbReference>
<dbReference type="SFLD" id="SFLDS00019">
    <property type="entry name" value="Glutathione_Transferase_(cytos"/>
    <property type="match status" value="1"/>
</dbReference>
<dbReference type="PROSITE" id="PS50405">
    <property type="entry name" value="GST_CTER"/>
    <property type="match status" value="1"/>
</dbReference>
<dbReference type="PANTHER" id="PTHR11571:SF252">
    <property type="entry name" value="GLUTATHIONE S-TRANSFERASE"/>
    <property type="match status" value="1"/>
</dbReference>